<name>X1G4P5_9ZZZZ</name>
<dbReference type="InterPro" id="IPR001088">
    <property type="entry name" value="Glyco_hydro_4"/>
</dbReference>
<evidence type="ECO:0000256" key="3">
    <source>
        <dbReference type="ARBA" id="ARBA00010141"/>
    </source>
</evidence>
<dbReference type="PANTHER" id="PTHR32092">
    <property type="entry name" value="6-PHOSPHO-BETA-GLUCOSIDASE-RELATED"/>
    <property type="match status" value="1"/>
</dbReference>
<reference evidence="12" key="1">
    <citation type="journal article" date="2014" name="Front. Microbiol.">
        <title>High frequency of phylogenetically diverse reductive dehalogenase-homologous genes in deep subseafloor sedimentary metagenomes.</title>
        <authorList>
            <person name="Kawai M."/>
            <person name="Futagami T."/>
            <person name="Toyoda A."/>
            <person name="Takaki Y."/>
            <person name="Nishi S."/>
            <person name="Hori S."/>
            <person name="Arai W."/>
            <person name="Tsubouchi T."/>
            <person name="Morono Y."/>
            <person name="Uchiyama I."/>
            <person name="Ito T."/>
            <person name="Fujiyama A."/>
            <person name="Inagaki F."/>
            <person name="Takami H."/>
        </authorList>
    </citation>
    <scope>NUCLEOTIDE SEQUENCE</scope>
    <source>
        <strain evidence="12">Expedition CK06-06</strain>
    </source>
</reference>
<evidence type="ECO:0000256" key="4">
    <source>
        <dbReference type="ARBA" id="ARBA00022723"/>
    </source>
</evidence>
<protein>
    <recommendedName>
        <fullName evidence="11">Glycosyl hydrolase family 4 C-terminal domain-containing protein</fullName>
    </recommendedName>
</protein>
<dbReference type="SUPFAM" id="SSF51735">
    <property type="entry name" value="NAD(P)-binding Rossmann-fold domains"/>
    <property type="match status" value="1"/>
</dbReference>
<keyword evidence="5" id="KW-0378">Hydrolase</keyword>
<dbReference type="Pfam" id="PF11975">
    <property type="entry name" value="Glyco_hydro_4C"/>
    <property type="match status" value="1"/>
</dbReference>
<evidence type="ECO:0000256" key="7">
    <source>
        <dbReference type="ARBA" id="ARBA00023211"/>
    </source>
</evidence>
<proteinExistence type="inferred from homology"/>
<evidence type="ECO:0000259" key="11">
    <source>
        <dbReference type="Pfam" id="PF11975"/>
    </source>
</evidence>
<dbReference type="EMBL" id="BARU01001011">
    <property type="protein sequence ID" value="GAH27963.1"/>
    <property type="molecule type" value="Genomic_DNA"/>
</dbReference>
<dbReference type="AlphaFoldDB" id="X1G4P5"/>
<accession>X1G4P5</accession>
<organism evidence="12">
    <name type="scientific">marine sediment metagenome</name>
    <dbReference type="NCBI Taxonomy" id="412755"/>
    <lineage>
        <taxon>unclassified sequences</taxon>
        <taxon>metagenomes</taxon>
        <taxon>ecological metagenomes</taxon>
    </lineage>
</organism>
<keyword evidence="4" id="KW-0479">Metal-binding</keyword>
<keyword evidence="8" id="KW-0119">Carbohydrate metabolism</keyword>
<evidence type="ECO:0000256" key="6">
    <source>
        <dbReference type="ARBA" id="ARBA00023027"/>
    </source>
</evidence>
<evidence type="ECO:0000256" key="5">
    <source>
        <dbReference type="ARBA" id="ARBA00022801"/>
    </source>
</evidence>
<dbReference type="GO" id="GO:0005975">
    <property type="term" value="P:carbohydrate metabolic process"/>
    <property type="evidence" value="ECO:0007669"/>
    <property type="project" value="InterPro"/>
</dbReference>
<dbReference type="PANTHER" id="PTHR32092:SF6">
    <property type="entry name" value="ALPHA-GALACTOSIDASE"/>
    <property type="match status" value="1"/>
</dbReference>
<dbReference type="SUPFAM" id="SSF56327">
    <property type="entry name" value="LDH C-terminal domain-like"/>
    <property type="match status" value="1"/>
</dbReference>
<evidence type="ECO:0000313" key="12">
    <source>
        <dbReference type="EMBL" id="GAH27963.1"/>
    </source>
</evidence>
<keyword evidence="7" id="KW-0464">Manganese</keyword>
<dbReference type="InterPro" id="IPR022616">
    <property type="entry name" value="Glyco_hydro_4_C"/>
</dbReference>
<comment type="cofactor">
    <cofactor evidence="2">
        <name>Mn(2+)</name>
        <dbReference type="ChEBI" id="CHEBI:29035"/>
    </cofactor>
</comment>
<comment type="similarity">
    <text evidence="3">Belongs to the glycosyl hydrolase 4 family.</text>
</comment>
<keyword evidence="9" id="KW-0326">Glycosidase</keyword>
<evidence type="ECO:0000256" key="2">
    <source>
        <dbReference type="ARBA" id="ARBA00001936"/>
    </source>
</evidence>
<dbReference type="InterPro" id="IPR036291">
    <property type="entry name" value="NAD(P)-bd_dom_sf"/>
</dbReference>
<keyword evidence="6" id="KW-0520">NAD</keyword>
<dbReference type="Gene3D" id="3.90.1820.10">
    <property type="entry name" value="AglA-like glucosidase"/>
    <property type="match status" value="1"/>
</dbReference>
<feature type="region of interest" description="Disordered" evidence="10">
    <location>
        <begin position="335"/>
        <end position="354"/>
    </location>
</feature>
<evidence type="ECO:0000256" key="9">
    <source>
        <dbReference type="ARBA" id="ARBA00023295"/>
    </source>
</evidence>
<dbReference type="PRINTS" id="PR00732">
    <property type="entry name" value="GLHYDRLASE4"/>
</dbReference>
<dbReference type="GO" id="GO:0004553">
    <property type="term" value="F:hydrolase activity, hydrolyzing O-glycosyl compounds"/>
    <property type="evidence" value="ECO:0007669"/>
    <property type="project" value="InterPro"/>
</dbReference>
<feature type="compositionally biased region" description="Polar residues" evidence="10">
    <location>
        <begin position="335"/>
        <end position="348"/>
    </location>
</feature>
<sequence length="354" mass="40416">MTKIVIIGAGSHVFSRRLISDVLSYPELRDSTITLMDIDKEPLDLITAFAKKLVAQHGFNTQIESTTNRREALAGADYVVVTIRVGGTRPREVNIGISARYGVNQAVGDTIGPGGVFYGLRHVPVMLDICHDMEELCPDAWLINYTNPMAIICWAMNDYTHIKNVGLCHSVQHTSEELARYLGVPYDELSYWVAGINHMAWFLELKWHGEDAYPLLRKKFKDPEIYSRPDAHWAGADIVRAGIFKAFGYFNTESSWHMSEYVPYFRKKNRPELIERFGLGGDFFEEMAKRRRKQDEEFRQQIRDGQKFLLSHSGEYASIIIHSIETGIPSRINGNVKNNGHSHAQNGSWHYEHL</sequence>
<feature type="domain" description="Glycosyl hydrolase family 4 C-terminal" evidence="11">
    <location>
        <begin position="193"/>
        <end position="340"/>
    </location>
</feature>
<comment type="caution">
    <text evidence="12">The sequence shown here is derived from an EMBL/GenBank/DDBJ whole genome shotgun (WGS) entry which is preliminary data.</text>
</comment>
<comment type="cofactor">
    <cofactor evidence="1">
        <name>NAD(+)</name>
        <dbReference type="ChEBI" id="CHEBI:57540"/>
    </cofactor>
</comment>
<evidence type="ECO:0000256" key="1">
    <source>
        <dbReference type="ARBA" id="ARBA00001911"/>
    </source>
</evidence>
<evidence type="ECO:0000256" key="8">
    <source>
        <dbReference type="ARBA" id="ARBA00023277"/>
    </source>
</evidence>
<dbReference type="Pfam" id="PF02056">
    <property type="entry name" value="Glyco_hydro_4"/>
    <property type="match status" value="1"/>
</dbReference>
<evidence type="ECO:0000256" key="10">
    <source>
        <dbReference type="SAM" id="MobiDB-lite"/>
    </source>
</evidence>
<dbReference type="GO" id="GO:0016616">
    <property type="term" value="F:oxidoreductase activity, acting on the CH-OH group of donors, NAD or NADP as acceptor"/>
    <property type="evidence" value="ECO:0007669"/>
    <property type="project" value="InterPro"/>
</dbReference>
<dbReference type="GO" id="GO:0046872">
    <property type="term" value="F:metal ion binding"/>
    <property type="evidence" value="ECO:0007669"/>
    <property type="project" value="UniProtKB-KW"/>
</dbReference>
<gene>
    <name evidence="12" type="ORF">S03H2_02880</name>
</gene>
<dbReference type="InterPro" id="IPR015955">
    <property type="entry name" value="Lactate_DH/Glyco_Ohase_4_C"/>
</dbReference>
<dbReference type="InterPro" id="IPR053715">
    <property type="entry name" value="GH4_Enzyme_sf"/>
</dbReference>